<dbReference type="SUPFAM" id="SSF52087">
    <property type="entry name" value="CRAL/TRIO domain"/>
    <property type="match status" value="1"/>
</dbReference>
<gene>
    <name evidence="2" type="ORF">LARSCL_LOCUS9548</name>
</gene>
<dbReference type="Proteomes" id="UP001497382">
    <property type="component" value="Unassembled WGS sequence"/>
</dbReference>
<feature type="domain" description="CRAL-TRIO" evidence="1">
    <location>
        <begin position="1"/>
        <end position="34"/>
    </location>
</feature>
<dbReference type="Pfam" id="PF00650">
    <property type="entry name" value="CRAL_TRIO"/>
    <property type="match status" value="1"/>
</dbReference>
<comment type="caution">
    <text evidence="2">The sequence shown here is derived from an EMBL/GenBank/DDBJ whole genome shotgun (WGS) entry which is preliminary data.</text>
</comment>
<dbReference type="InterPro" id="IPR001251">
    <property type="entry name" value="CRAL-TRIO_dom"/>
</dbReference>
<evidence type="ECO:0000313" key="3">
    <source>
        <dbReference type="Proteomes" id="UP001497382"/>
    </source>
</evidence>
<reference evidence="2 3" key="1">
    <citation type="submission" date="2024-04" db="EMBL/GenBank/DDBJ databases">
        <authorList>
            <person name="Rising A."/>
            <person name="Reimegard J."/>
            <person name="Sonavane S."/>
            <person name="Akerstrom W."/>
            <person name="Nylinder S."/>
            <person name="Hedman E."/>
            <person name="Kallberg Y."/>
        </authorList>
    </citation>
    <scope>NUCLEOTIDE SEQUENCE [LARGE SCALE GENOMIC DNA]</scope>
</reference>
<evidence type="ECO:0000313" key="2">
    <source>
        <dbReference type="EMBL" id="CAL1278033.1"/>
    </source>
</evidence>
<dbReference type="InterPro" id="IPR036865">
    <property type="entry name" value="CRAL-TRIO_dom_sf"/>
</dbReference>
<proteinExistence type="predicted"/>
<name>A0AAV2A224_9ARAC</name>
<organism evidence="2 3">
    <name type="scientific">Larinioides sclopetarius</name>
    <dbReference type="NCBI Taxonomy" id="280406"/>
    <lineage>
        <taxon>Eukaryota</taxon>
        <taxon>Metazoa</taxon>
        <taxon>Ecdysozoa</taxon>
        <taxon>Arthropoda</taxon>
        <taxon>Chelicerata</taxon>
        <taxon>Arachnida</taxon>
        <taxon>Araneae</taxon>
        <taxon>Araneomorphae</taxon>
        <taxon>Entelegynae</taxon>
        <taxon>Araneoidea</taxon>
        <taxon>Araneidae</taxon>
        <taxon>Larinioides</taxon>
    </lineage>
</organism>
<accession>A0AAV2A224</accession>
<keyword evidence="3" id="KW-1185">Reference proteome</keyword>
<dbReference type="AlphaFoldDB" id="A0AAV2A224"/>
<protein>
    <recommendedName>
        <fullName evidence="1">CRAL-TRIO domain-containing protein</fullName>
    </recommendedName>
</protein>
<dbReference type="EMBL" id="CAXIEN010000107">
    <property type="protein sequence ID" value="CAL1278033.1"/>
    <property type="molecule type" value="Genomic_DNA"/>
</dbReference>
<evidence type="ECO:0000259" key="1">
    <source>
        <dbReference type="Pfam" id="PF00650"/>
    </source>
</evidence>
<dbReference type="Gene3D" id="3.40.525.10">
    <property type="entry name" value="CRAL-TRIO lipid binding domain"/>
    <property type="match status" value="1"/>
</dbReference>
<sequence length="64" mass="7794">MMSQKIKSRIRFLRNSEELFDYFPPCILPTEYGGNIPEADIKDWIRRANREHENFKLRGQPNYY</sequence>